<dbReference type="AlphaFoldDB" id="A0A0S2LYY9"/>
<dbReference type="OrthoDB" id="4001768at2"/>
<gene>
    <name evidence="1" type="ORF">AS189_09325</name>
</gene>
<dbReference type="RefSeq" id="WP_062287894.1">
    <property type="nucleotide sequence ID" value="NZ_CP013200.1"/>
</dbReference>
<evidence type="ECO:0000313" key="1">
    <source>
        <dbReference type="EMBL" id="ALO66655.1"/>
    </source>
</evidence>
<sequence>MNDLASIAGRSDDEELATRAVWALALCVNAYRAGPAWAPLDPDLVDSGNFFVDTMLEQADDNAVAELLALKKLAELRLIPKLAGPFSLGPTFELSKPGASQRIGAEADLVAGGLLLDIKTILAPKNRAGLRPDVLKPDSVYQLLGYALLDYSNQYNIEQLGIYSARYGSLIEWPLERATSLLSGGKFDLSVARQEVWDLMQQELA</sequence>
<reference evidence="1 2" key="2">
    <citation type="journal article" date="2016" name="J. Biotechnol.">
        <title>Complete genome sequence of Arthrobacter alpinus ERGS4:06, a yellow pigmented bacterium tolerant to cold and radiations isolated from Sikkim Himalaya.</title>
        <authorList>
            <person name="Kumar R."/>
            <person name="Singh D."/>
            <person name="Swarnkar M.K."/>
            <person name="Singh A.K."/>
            <person name="Kumar S."/>
        </authorList>
    </citation>
    <scope>NUCLEOTIDE SEQUENCE [LARGE SCALE GENOMIC DNA]</scope>
    <source>
        <strain evidence="1 2">ERGS4:06</strain>
    </source>
</reference>
<protein>
    <submittedName>
        <fullName evidence="1">Uncharacterized protein</fullName>
    </submittedName>
</protein>
<name>A0A0S2LYY9_9MICC</name>
<accession>A0A0S2LYY9</accession>
<evidence type="ECO:0000313" key="2">
    <source>
        <dbReference type="Proteomes" id="UP000059574"/>
    </source>
</evidence>
<dbReference type="Proteomes" id="UP000059574">
    <property type="component" value="Chromosome"/>
</dbReference>
<reference evidence="2" key="1">
    <citation type="submission" date="2015-11" db="EMBL/GenBank/DDBJ databases">
        <authorList>
            <person name="Kumar R."/>
            <person name="Singh D."/>
            <person name="Swarnkar M.K."/>
            <person name="Singh A.K."/>
            <person name="Kumar S."/>
        </authorList>
    </citation>
    <scope>NUCLEOTIDE SEQUENCE [LARGE SCALE GENOMIC DNA]</scope>
    <source>
        <strain evidence="2">ERGS4:06</strain>
    </source>
</reference>
<organism evidence="1 2">
    <name type="scientific">Arthrobacter alpinus</name>
    <dbReference type="NCBI Taxonomy" id="656366"/>
    <lineage>
        <taxon>Bacteria</taxon>
        <taxon>Bacillati</taxon>
        <taxon>Actinomycetota</taxon>
        <taxon>Actinomycetes</taxon>
        <taxon>Micrococcales</taxon>
        <taxon>Micrococcaceae</taxon>
        <taxon>Arthrobacter</taxon>
    </lineage>
</organism>
<dbReference type="EMBL" id="CP013200">
    <property type="protein sequence ID" value="ALO66655.1"/>
    <property type="molecule type" value="Genomic_DNA"/>
</dbReference>
<proteinExistence type="predicted"/>